<reference evidence="1 2" key="1">
    <citation type="journal article" date="2014" name="Am. J. Bot.">
        <title>Genome assembly and annotation for red clover (Trifolium pratense; Fabaceae).</title>
        <authorList>
            <person name="Istvanek J."/>
            <person name="Jaros M."/>
            <person name="Krenek A."/>
            <person name="Repkova J."/>
        </authorList>
    </citation>
    <scope>NUCLEOTIDE SEQUENCE [LARGE SCALE GENOMIC DNA]</scope>
    <source>
        <strain evidence="2">cv. Tatra</strain>
        <tissue evidence="1">Young leaves</tissue>
    </source>
</reference>
<reference evidence="1 2" key="2">
    <citation type="journal article" date="2017" name="Front. Plant Sci.">
        <title>Gene Classification and Mining of Molecular Markers Useful in Red Clover (Trifolium pratense) Breeding.</title>
        <authorList>
            <person name="Istvanek J."/>
            <person name="Dluhosova J."/>
            <person name="Dluhos P."/>
            <person name="Patkova L."/>
            <person name="Nedelnik J."/>
            <person name="Repkova J."/>
        </authorList>
    </citation>
    <scope>NUCLEOTIDE SEQUENCE [LARGE SCALE GENOMIC DNA]</scope>
    <source>
        <strain evidence="2">cv. Tatra</strain>
        <tissue evidence="1">Young leaves</tissue>
    </source>
</reference>
<protein>
    <submittedName>
        <fullName evidence="1">Uncharacterized protein</fullName>
    </submittedName>
</protein>
<dbReference type="Proteomes" id="UP000236291">
    <property type="component" value="Unassembled WGS sequence"/>
</dbReference>
<feature type="non-terminal residue" evidence="1">
    <location>
        <position position="1"/>
    </location>
</feature>
<gene>
    <name evidence="1" type="ORF">L195_g038359</name>
</gene>
<dbReference type="EMBL" id="ASHM01041781">
    <property type="protein sequence ID" value="PNX82330.1"/>
    <property type="molecule type" value="Genomic_DNA"/>
</dbReference>
<dbReference type="AlphaFoldDB" id="A0A2K3LUX4"/>
<accession>A0A2K3LUX4</accession>
<organism evidence="1 2">
    <name type="scientific">Trifolium pratense</name>
    <name type="common">Red clover</name>
    <dbReference type="NCBI Taxonomy" id="57577"/>
    <lineage>
        <taxon>Eukaryota</taxon>
        <taxon>Viridiplantae</taxon>
        <taxon>Streptophyta</taxon>
        <taxon>Embryophyta</taxon>
        <taxon>Tracheophyta</taxon>
        <taxon>Spermatophyta</taxon>
        <taxon>Magnoliopsida</taxon>
        <taxon>eudicotyledons</taxon>
        <taxon>Gunneridae</taxon>
        <taxon>Pentapetalae</taxon>
        <taxon>rosids</taxon>
        <taxon>fabids</taxon>
        <taxon>Fabales</taxon>
        <taxon>Fabaceae</taxon>
        <taxon>Papilionoideae</taxon>
        <taxon>50 kb inversion clade</taxon>
        <taxon>NPAAA clade</taxon>
        <taxon>Hologalegina</taxon>
        <taxon>IRL clade</taxon>
        <taxon>Trifolieae</taxon>
        <taxon>Trifolium</taxon>
    </lineage>
</organism>
<evidence type="ECO:0000313" key="2">
    <source>
        <dbReference type="Proteomes" id="UP000236291"/>
    </source>
</evidence>
<sequence length="37" mass="4025">EWDLDVVGGHGGLVGTMKVKVFSKYEKDNVGGECQEL</sequence>
<comment type="caution">
    <text evidence="1">The sequence shown here is derived from an EMBL/GenBank/DDBJ whole genome shotgun (WGS) entry which is preliminary data.</text>
</comment>
<evidence type="ECO:0000313" key="1">
    <source>
        <dbReference type="EMBL" id="PNX82330.1"/>
    </source>
</evidence>
<proteinExistence type="predicted"/>
<name>A0A2K3LUX4_TRIPR</name>